<feature type="domain" description="HTH DNA binding" evidence="1">
    <location>
        <begin position="288"/>
        <end position="340"/>
    </location>
</feature>
<dbReference type="InterPro" id="IPR021068">
    <property type="entry name" value="HTH_DNA-bd"/>
</dbReference>
<sequence length="344" mass="36065">MHRHPPWTDADPDDEASLARSIYDDLEEDAPPALRAAEDDAPRRFRAQAADAHGWAEAERACVQGLVAAAAGFARLDERLRLAPPAARRAARERLAVVQAARLLQAEAAPVDPWAMALDAARRRGRAGDEAPAMTLAHGLARRLAAARSAQDRWPAEPPETAQGRHCFVRAAALEQALRRADPDAAADAAVAAMRLAAGASSPGVFWGRASPGGGPGRGDARGGGARFAPLPLRRRAAGPEPEARLAAFLADLADGAADARAALDDLAAWRARADAAAAAMKGRTPARLVELLARRLALAAPEAARALGLSESAAGRALERLEAAGIAREMTGRGRFRTWRAAA</sequence>
<protein>
    <submittedName>
        <fullName evidence="2">HTH DNA binding domain-containing protein</fullName>
    </submittedName>
</protein>
<dbReference type="Proteomes" id="UP000198703">
    <property type="component" value="Unassembled WGS sequence"/>
</dbReference>
<evidence type="ECO:0000313" key="2">
    <source>
        <dbReference type="EMBL" id="SEA64664.1"/>
    </source>
</evidence>
<name>A0A1H4CWD1_9RHOB</name>
<dbReference type="RefSeq" id="WP_093254246.1">
    <property type="nucleotide sequence ID" value="NZ_FNQM01000008.1"/>
</dbReference>
<accession>A0A1H4CWD1</accession>
<evidence type="ECO:0000313" key="3">
    <source>
        <dbReference type="Proteomes" id="UP000198703"/>
    </source>
</evidence>
<proteinExistence type="predicted"/>
<keyword evidence="3" id="KW-1185">Reference proteome</keyword>
<reference evidence="2 3" key="1">
    <citation type="submission" date="2016-10" db="EMBL/GenBank/DDBJ databases">
        <authorList>
            <person name="de Groot N.N."/>
        </authorList>
    </citation>
    <scope>NUCLEOTIDE SEQUENCE [LARGE SCALE GENOMIC DNA]</scope>
    <source>
        <strain evidence="2 3">DSM 15345</strain>
    </source>
</reference>
<evidence type="ECO:0000259" key="1">
    <source>
        <dbReference type="Pfam" id="PF11972"/>
    </source>
</evidence>
<dbReference type="Pfam" id="PF11972">
    <property type="entry name" value="HTH_13"/>
    <property type="match status" value="1"/>
</dbReference>
<dbReference type="EMBL" id="FNQM01000008">
    <property type="protein sequence ID" value="SEA64664.1"/>
    <property type="molecule type" value="Genomic_DNA"/>
</dbReference>
<dbReference type="AlphaFoldDB" id="A0A1H4CWD1"/>
<organism evidence="2 3">
    <name type="scientific">Rubrimonas cliftonensis</name>
    <dbReference type="NCBI Taxonomy" id="89524"/>
    <lineage>
        <taxon>Bacteria</taxon>
        <taxon>Pseudomonadati</taxon>
        <taxon>Pseudomonadota</taxon>
        <taxon>Alphaproteobacteria</taxon>
        <taxon>Rhodobacterales</taxon>
        <taxon>Paracoccaceae</taxon>
        <taxon>Rubrimonas</taxon>
    </lineage>
</organism>
<gene>
    <name evidence="2" type="ORF">SAMN05444370_10872</name>
</gene>